<evidence type="ECO:0000313" key="2">
    <source>
        <dbReference type="EMBL" id="MCI73249.1"/>
    </source>
</evidence>
<dbReference type="Gene3D" id="1.25.40.10">
    <property type="entry name" value="Tetratricopeptide repeat domain"/>
    <property type="match status" value="1"/>
</dbReference>
<dbReference type="Pfam" id="PF13041">
    <property type="entry name" value="PPR_2"/>
    <property type="match status" value="1"/>
</dbReference>
<keyword evidence="1" id="KW-0677">Repeat</keyword>
<evidence type="ECO:0000313" key="3">
    <source>
        <dbReference type="Proteomes" id="UP000265520"/>
    </source>
</evidence>
<sequence>MIGGYAHQGDINMALRLFDEMTLGSRGITPSYVTLVSVLSACSRAGAVERGMQIFEAMRLNYGIEP</sequence>
<protein>
    <submittedName>
        <fullName evidence="2">Pentatricopeptide repeat-containing protein</fullName>
    </submittedName>
</protein>
<reference evidence="2 3" key="1">
    <citation type="journal article" date="2018" name="Front. Plant Sci.">
        <title>Red Clover (Trifolium pratense) and Zigzag Clover (T. medium) - A Picture of Genomic Similarities and Differences.</title>
        <authorList>
            <person name="Dluhosova J."/>
            <person name="Istvanek J."/>
            <person name="Nedelnik J."/>
            <person name="Repkova J."/>
        </authorList>
    </citation>
    <scope>NUCLEOTIDE SEQUENCE [LARGE SCALE GENOMIC DNA]</scope>
    <source>
        <strain evidence="3">cv. 10/8</strain>
        <tissue evidence="2">Leaf</tissue>
    </source>
</reference>
<organism evidence="2 3">
    <name type="scientific">Trifolium medium</name>
    <dbReference type="NCBI Taxonomy" id="97028"/>
    <lineage>
        <taxon>Eukaryota</taxon>
        <taxon>Viridiplantae</taxon>
        <taxon>Streptophyta</taxon>
        <taxon>Embryophyta</taxon>
        <taxon>Tracheophyta</taxon>
        <taxon>Spermatophyta</taxon>
        <taxon>Magnoliopsida</taxon>
        <taxon>eudicotyledons</taxon>
        <taxon>Gunneridae</taxon>
        <taxon>Pentapetalae</taxon>
        <taxon>rosids</taxon>
        <taxon>fabids</taxon>
        <taxon>Fabales</taxon>
        <taxon>Fabaceae</taxon>
        <taxon>Papilionoideae</taxon>
        <taxon>50 kb inversion clade</taxon>
        <taxon>NPAAA clade</taxon>
        <taxon>Hologalegina</taxon>
        <taxon>IRL clade</taxon>
        <taxon>Trifolieae</taxon>
        <taxon>Trifolium</taxon>
    </lineage>
</organism>
<evidence type="ECO:0000256" key="1">
    <source>
        <dbReference type="ARBA" id="ARBA00022737"/>
    </source>
</evidence>
<dbReference type="Proteomes" id="UP000265520">
    <property type="component" value="Unassembled WGS sequence"/>
</dbReference>
<dbReference type="PANTHER" id="PTHR47926">
    <property type="entry name" value="PENTATRICOPEPTIDE REPEAT-CONTAINING PROTEIN"/>
    <property type="match status" value="1"/>
</dbReference>
<dbReference type="GO" id="GO:0009451">
    <property type="term" value="P:RNA modification"/>
    <property type="evidence" value="ECO:0007669"/>
    <property type="project" value="InterPro"/>
</dbReference>
<comment type="caution">
    <text evidence="2">The sequence shown here is derived from an EMBL/GenBank/DDBJ whole genome shotgun (WGS) entry which is preliminary data.</text>
</comment>
<dbReference type="NCBIfam" id="TIGR00756">
    <property type="entry name" value="PPR"/>
    <property type="match status" value="2"/>
</dbReference>
<dbReference type="AlphaFoldDB" id="A0A392UI18"/>
<accession>A0A392UI18</accession>
<dbReference type="PANTHER" id="PTHR47926:SF398">
    <property type="entry name" value="PENTATRICOPEPTIDE REPEAT-CONTAINING PROTEIN"/>
    <property type="match status" value="1"/>
</dbReference>
<dbReference type="InterPro" id="IPR002885">
    <property type="entry name" value="PPR_rpt"/>
</dbReference>
<dbReference type="GO" id="GO:0003723">
    <property type="term" value="F:RNA binding"/>
    <property type="evidence" value="ECO:0007669"/>
    <property type="project" value="InterPro"/>
</dbReference>
<name>A0A392UI18_9FABA</name>
<feature type="non-terminal residue" evidence="2">
    <location>
        <position position="66"/>
    </location>
</feature>
<keyword evidence="3" id="KW-1185">Reference proteome</keyword>
<dbReference type="EMBL" id="LXQA010834358">
    <property type="protein sequence ID" value="MCI73249.1"/>
    <property type="molecule type" value="Genomic_DNA"/>
</dbReference>
<dbReference type="InterPro" id="IPR046960">
    <property type="entry name" value="PPR_At4g14850-like_plant"/>
</dbReference>
<dbReference type="InterPro" id="IPR011990">
    <property type="entry name" value="TPR-like_helical_dom_sf"/>
</dbReference>
<proteinExistence type="predicted"/>